<accession>A0A1K0G5P0</accession>
<dbReference type="InterPro" id="IPR050924">
    <property type="entry name" value="Peroxiredoxin_BCP/PrxQ"/>
</dbReference>
<evidence type="ECO:0000256" key="2">
    <source>
        <dbReference type="ARBA" id="ARBA00022862"/>
    </source>
</evidence>
<evidence type="ECO:0000313" key="6">
    <source>
        <dbReference type="EMBL" id="SAM82786.1"/>
    </source>
</evidence>
<dbReference type="Proteomes" id="UP000179920">
    <property type="component" value="Chromosome VIII"/>
</dbReference>
<reference evidence="7" key="1">
    <citation type="submission" date="2016-04" db="EMBL/GenBank/DDBJ databases">
        <authorList>
            <person name="Guldener U."/>
            <person name="Guldener U."/>
        </authorList>
    </citation>
    <scope>NUCLEOTIDE SEQUENCE [LARGE SCALE GENOMIC DNA]</scope>
    <source>
        <strain evidence="7">UB2112</strain>
    </source>
</reference>
<dbReference type="GO" id="GO:0034599">
    <property type="term" value="P:cellular response to oxidative stress"/>
    <property type="evidence" value="ECO:0007669"/>
    <property type="project" value="TreeGrafter"/>
</dbReference>
<dbReference type="PANTHER" id="PTHR42801">
    <property type="entry name" value="THIOREDOXIN-DEPENDENT PEROXIDE REDUCTASE"/>
    <property type="match status" value="1"/>
</dbReference>
<dbReference type="AlphaFoldDB" id="A0A1K0G5P0"/>
<keyword evidence="4" id="KW-1015">Disulfide bond</keyword>
<dbReference type="SUPFAM" id="SSF52833">
    <property type="entry name" value="Thioredoxin-like"/>
    <property type="match status" value="1"/>
</dbReference>
<evidence type="ECO:0000256" key="4">
    <source>
        <dbReference type="ARBA" id="ARBA00023157"/>
    </source>
</evidence>
<dbReference type="EMBL" id="LT558124">
    <property type="protein sequence ID" value="SAM82786.1"/>
    <property type="molecule type" value="Genomic_DNA"/>
</dbReference>
<dbReference type="GO" id="GO:0008379">
    <property type="term" value="F:thioredoxin peroxidase activity"/>
    <property type="evidence" value="ECO:0007669"/>
    <property type="project" value="TreeGrafter"/>
</dbReference>
<dbReference type="Gene3D" id="3.40.30.10">
    <property type="entry name" value="Glutaredoxin"/>
    <property type="match status" value="1"/>
</dbReference>
<dbReference type="InterPro" id="IPR036249">
    <property type="entry name" value="Thioredoxin-like_sf"/>
</dbReference>
<protein>
    <submittedName>
        <fullName evidence="6">Uncharacterized protein</fullName>
    </submittedName>
</protein>
<evidence type="ECO:0000256" key="3">
    <source>
        <dbReference type="ARBA" id="ARBA00023002"/>
    </source>
</evidence>
<dbReference type="OrthoDB" id="338622at2759"/>
<sequence length="209" mass="22713">MTLCNGIVQDRSAFHLLGHPLPALIDLASTSGTTVDLFTLSFRQPILLFLHASLSTPLRTPPSSWSSIPGASGSTRSLAALNTHLPNLLAKEKGLVVFGLSTQPHSEQKQAKQRLGLNFDLLSDEKQDLLSALHLPTFEAKEEPGRRYVKRMTLLLRGGQVTRLDYPIESPEEAPVRAEALLKSEEELILEVEARDAANAAAGRAQTSS</sequence>
<dbReference type="GO" id="GO:0005737">
    <property type="term" value="C:cytoplasm"/>
    <property type="evidence" value="ECO:0007669"/>
    <property type="project" value="TreeGrafter"/>
</dbReference>
<evidence type="ECO:0000256" key="5">
    <source>
        <dbReference type="ARBA" id="ARBA00023284"/>
    </source>
</evidence>
<proteinExistence type="predicted"/>
<evidence type="ECO:0000313" key="7">
    <source>
        <dbReference type="Proteomes" id="UP000179920"/>
    </source>
</evidence>
<gene>
    <name evidence="6" type="ORF">UBRO_04912</name>
</gene>
<name>A0A1K0G5P0_9BASI</name>
<organism evidence="6 7">
    <name type="scientific">Ustilago bromivora</name>
    <dbReference type="NCBI Taxonomy" id="307758"/>
    <lineage>
        <taxon>Eukaryota</taxon>
        <taxon>Fungi</taxon>
        <taxon>Dikarya</taxon>
        <taxon>Basidiomycota</taxon>
        <taxon>Ustilaginomycotina</taxon>
        <taxon>Ustilaginomycetes</taxon>
        <taxon>Ustilaginales</taxon>
        <taxon>Ustilaginaceae</taxon>
        <taxon>Ustilago</taxon>
    </lineage>
</organism>
<keyword evidence="2" id="KW-0049">Antioxidant</keyword>
<dbReference type="GO" id="GO:0045454">
    <property type="term" value="P:cell redox homeostasis"/>
    <property type="evidence" value="ECO:0007669"/>
    <property type="project" value="TreeGrafter"/>
</dbReference>
<evidence type="ECO:0000256" key="1">
    <source>
        <dbReference type="ARBA" id="ARBA00022559"/>
    </source>
</evidence>
<keyword evidence="5" id="KW-0676">Redox-active center</keyword>
<keyword evidence="3" id="KW-0560">Oxidoreductase</keyword>
<keyword evidence="1" id="KW-0575">Peroxidase</keyword>
<dbReference type="PANTHER" id="PTHR42801:SF21">
    <property type="entry name" value="BCPB PROTEIN"/>
    <property type="match status" value="1"/>
</dbReference>